<comment type="caution">
    <text evidence="1">The sequence shown here is derived from an EMBL/GenBank/DDBJ whole genome shotgun (WGS) entry which is preliminary data.</text>
</comment>
<dbReference type="Proteomes" id="UP001597227">
    <property type="component" value="Unassembled WGS sequence"/>
</dbReference>
<dbReference type="RefSeq" id="WP_388039706.1">
    <property type="nucleotide sequence ID" value="NZ_JBHUEK010000025.1"/>
</dbReference>
<dbReference type="EMBL" id="JBHUEK010000025">
    <property type="protein sequence ID" value="MFD1780153.1"/>
    <property type="molecule type" value="Genomic_DNA"/>
</dbReference>
<dbReference type="PANTHER" id="PTHR36436:SF6">
    <property type="entry name" value="SLL5081 PROTEIN"/>
    <property type="match status" value="1"/>
</dbReference>
<dbReference type="SUPFAM" id="SSF103032">
    <property type="entry name" value="Hypothetical protein YwqG"/>
    <property type="match status" value="1"/>
</dbReference>
<dbReference type="InterPro" id="IPR015315">
    <property type="entry name" value="DUF1963"/>
</dbReference>
<evidence type="ECO:0000313" key="2">
    <source>
        <dbReference type="Proteomes" id="UP001597227"/>
    </source>
</evidence>
<sequence length="260" mass="29900">MNTIHNLPKEFEPYRDAIEKTVKPVIKITGVKDNTTLFESKIAGDPYLPKDIEHPLDEVGKPMRLLAQINFAEVPHIVGFPEKGILQFFISGADDVMGLNLDHPTQQKNFRVLFYTEIILDPSQLVQDFSYVDKNDEYFPCEHEVKLSFEVESEPVSLVDYHVEHCGFYEVLDDNAELWDLYSETFGGEGAKIGGYAHFTQEDPRSYGDYKDYNTLLLQVDSNEDLGIMWGDVGVANFFITEEDLRKKNFANVLYNWDCF</sequence>
<name>A0ABW4MQH1_9BACI</name>
<dbReference type="PANTHER" id="PTHR36436">
    <property type="entry name" value="SLL5081 PROTEIN"/>
    <property type="match status" value="1"/>
</dbReference>
<protein>
    <submittedName>
        <fullName evidence="1">YwqG family protein</fullName>
    </submittedName>
</protein>
<gene>
    <name evidence="1" type="ORF">ACFSFW_15915</name>
</gene>
<accession>A0ABW4MQH1</accession>
<dbReference type="InterPro" id="IPR035948">
    <property type="entry name" value="YwqG-like_sf"/>
</dbReference>
<dbReference type="Gene3D" id="2.30.320.10">
    <property type="entry name" value="YwqG-like"/>
    <property type="match status" value="1"/>
</dbReference>
<organism evidence="1 2">
    <name type="scientific">Fredinandcohnia salidurans</name>
    <dbReference type="NCBI Taxonomy" id="2595041"/>
    <lineage>
        <taxon>Bacteria</taxon>
        <taxon>Bacillati</taxon>
        <taxon>Bacillota</taxon>
        <taxon>Bacilli</taxon>
        <taxon>Bacillales</taxon>
        <taxon>Bacillaceae</taxon>
        <taxon>Fredinandcohnia</taxon>
    </lineage>
</organism>
<proteinExistence type="predicted"/>
<dbReference type="Pfam" id="PF09234">
    <property type="entry name" value="DUF1963"/>
    <property type="match status" value="1"/>
</dbReference>
<evidence type="ECO:0000313" key="1">
    <source>
        <dbReference type="EMBL" id="MFD1780153.1"/>
    </source>
</evidence>
<reference evidence="2" key="1">
    <citation type="journal article" date="2019" name="Int. J. Syst. Evol. Microbiol.">
        <title>The Global Catalogue of Microorganisms (GCM) 10K type strain sequencing project: providing services to taxonomists for standard genome sequencing and annotation.</title>
        <authorList>
            <consortium name="The Broad Institute Genomics Platform"/>
            <consortium name="The Broad Institute Genome Sequencing Center for Infectious Disease"/>
            <person name="Wu L."/>
            <person name="Ma J."/>
        </authorList>
    </citation>
    <scope>NUCLEOTIDE SEQUENCE [LARGE SCALE GENOMIC DNA]</scope>
    <source>
        <strain evidence="2">CCUG 15531</strain>
    </source>
</reference>
<keyword evidence="2" id="KW-1185">Reference proteome</keyword>